<gene>
    <name evidence="6" type="ORF">FWJ32_00120</name>
</gene>
<evidence type="ECO:0000256" key="1">
    <source>
        <dbReference type="ARBA" id="ARBA00023015"/>
    </source>
</evidence>
<proteinExistence type="predicted"/>
<dbReference type="GO" id="GO:0016987">
    <property type="term" value="F:sigma factor activity"/>
    <property type="evidence" value="ECO:0007669"/>
    <property type="project" value="UniProtKB-KW"/>
</dbReference>
<keyword evidence="3" id="KW-0238">DNA-binding</keyword>
<keyword evidence="4" id="KW-0804">Transcription</keyword>
<keyword evidence="2" id="KW-0731">Sigma factor</keyword>
<evidence type="ECO:0000256" key="4">
    <source>
        <dbReference type="ARBA" id="ARBA00023163"/>
    </source>
</evidence>
<dbReference type="Gene3D" id="1.10.1740.10">
    <property type="match status" value="1"/>
</dbReference>
<dbReference type="Pfam" id="PF04545">
    <property type="entry name" value="Sigma70_r4"/>
    <property type="match status" value="1"/>
</dbReference>
<protein>
    <submittedName>
        <fullName evidence="6">FliA/WhiG family RNA polymerase sigma factor</fullName>
    </submittedName>
</protein>
<dbReference type="InterPro" id="IPR007630">
    <property type="entry name" value="RNA_pol_sigma70_r4"/>
</dbReference>
<dbReference type="SUPFAM" id="SSF88659">
    <property type="entry name" value="Sigma3 and sigma4 domains of RNA polymerase sigma factors"/>
    <property type="match status" value="1"/>
</dbReference>
<reference evidence="6 7" key="1">
    <citation type="submission" date="2019-08" db="EMBL/GenBank/DDBJ databases">
        <title>Calorimonas adulescens gen. nov., sp. nov., an anaerobic thermophilic bacterium from Sakhalin hot spring.</title>
        <authorList>
            <person name="Khomyakova M.A."/>
            <person name="Merkel A.Y."/>
            <person name="Novikov A."/>
            <person name="Bonch-Osmolovskaya E.A."/>
            <person name="Slobodkin A.I."/>
        </authorList>
    </citation>
    <scope>NUCLEOTIDE SEQUENCE [LARGE SCALE GENOMIC DNA]</scope>
    <source>
        <strain evidence="6 7">A05MB</strain>
    </source>
</reference>
<dbReference type="PRINTS" id="PR00046">
    <property type="entry name" value="SIGMA70FCT"/>
</dbReference>
<sequence>MNVAANVQKNVSNYNNEDLSNIIDEEFIISFIPLVKKIVNKLIVSGIPRNEYDDLVEQGIMGLINAYLNYNPDKSVKFETYASIRIRGEILDYLRSKDWMPRNLRKKIKDISKITDFTDISGEDIDALCNKLNISKEDYYKLQTQIVASNISSLDDILENNLTAVISVDDLPERETLIKDEKRIIKESIDNLNEREKLIITLYYYEELSLKEISHVLDVSESRVSQIHSRALAKLRQMLQNYYTI</sequence>
<keyword evidence="1" id="KW-0805">Transcription regulation</keyword>
<dbReference type="InterPro" id="IPR007627">
    <property type="entry name" value="RNA_pol_sigma70_r2"/>
</dbReference>
<dbReference type="SUPFAM" id="SSF88946">
    <property type="entry name" value="Sigma2 domain of RNA polymerase sigma factors"/>
    <property type="match status" value="1"/>
</dbReference>
<evidence type="ECO:0000256" key="3">
    <source>
        <dbReference type="ARBA" id="ARBA00023125"/>
    </source>
</evidence>
<dbReference type="NCBIfam" id="TIGR02937">
    <property type="entry name" value="sigma70-ECF"/>
    <property type="match status" value="1"/>
</dbReference>
<dbReference type="InterPro" id="IPR014284">
    <property type="entry name" value="RNA_pol_sigma-70_dom"/>
</dbReference>
<keyword evidence="7" id="KW-1185">Reference proteome</keyword>
<dbReference type="Proteomes" id="UP000322976">
    <property type="component" value="Unassembled WGS sequence"/>
</dbReference>
<organism evidence="6 7">
    <name type="scientific">Calorimonas adulescens</name>
    <dbReference type="NCBI Taxonomy" id="2606906"/>
    <lineage>
        <taxon>Bacteria</taxon>
        <taxon>Bacillati</taxon>
        <taxon>Bacillota</taxon>
        <taxon>Clostridia</taxon>
        <taxon>Thermoanaerobacterales</taxon>
        <taxon>Thermoanaerobacteraceae</taxon>
        <taxon>Calorimonas</taxon>
    </lineage>
</organism>
<dbReference type="PANTHER" id="PTHR30385:SF7">
    <property type="entry name" value="RNA POLYMERASE SIGMA FACTOR FLIA"/>
    <property type="match status" value="1"/>
</dbReference>
<dbReference type="PANTHER" id="PTHR30385">
    <property type="entry name" value="SIGMA FACTOR F FLAGELLAR"/>
    <property type="match status" value="1"/>
</dbReference>
<dbReference type="GO" id="GO:0003677">
    <property type="term" value="F:DNA binding"/>
    <property type="evidence" value="ECO:0007669"/>
    <property type="project" value="UniProtKB-KW"/>
</dbReference>
<dbReference type="Pfam" id="PF04542">
    <property type="entry name" value="Sigma70_r2"/>
    <property type="match status" value="1"/>
</dbReference>
<dbReference type="EMBL" id="VTPS01000001">
    <property type="protein sequence ID" value="TZE83328.1"/>
    <property type="molecule type" value="Genomic_DNA"/>
</dbReference>
<comment type="caution">
    <text evidence="6">The sequence shown here is derived from an EMBL/GenBank/DDBJ whole genome shotgun (WGS) entry which is preliminary data.</text>
</comment>
<evidence type="ECO:0000256" key="2">
    <source>
        <dbReference type="ARBA" id="ARBA00023082"/>
    </source>
</evidence>
<dbReference type="PIRSF" id="PIRSF000770">
    <property type="entry name" value="RNA_pol_sigma-SigE/K"/>
    <property type="match status" value="1"/>
</dbReference>
<dbReference type="InterPro" id="IPR000943">
    <property type="entry name" value="RNA_pol_sigma70"/>
</dbReference>
<evidence type="ECO:0000259" key="5">
    <source>
        <dbReference type="PROSITE" id="PS00716"/>
    </source>
</evidence>
<dbReference type="Gene3D" id="1.20.140.160">
    <property type="match status" value="1"/>
</dbReference>
<evidence type="ECO:0000313" key="7">
    <source>
        <dbReference type="Proteomes" id="UP000322976"/>
    </source>
</evidence>
<dbReference type="GO" id="GO:0003899">
    <property type="term" value="F:DNA-directed RNA polymerase activity"/>
    <property type="evidence" value="ECO:0007669"/>
    <property type="project" value="InterPro"/>
</dbReference>
<dbReference type="InterPro" id="IPR013324">
    <property type="entry name" value="RNA_pol_sigma_r3/r4-like"/>
</dbReference>
<dbReference type="NCBIfam" id="TIGR02479">
    <property type="entry name" value="FliA_WhiG"/>
    <property type="match status" value="1"/>
</dbReference>
<evidence type="ECO:0000313" key="6">
    <source>
        <dbReference type="EMBL" id="TZE83328.1"/>
    </source>
</evidence>
<accession>A0A5D8QJ66</accession>
<dbReference type="AlphaFoldDB" id="A0A5D8QJ66"/>
<name>A0A5D8QJ66_9THEO</name>
<dbReference type="InterPro" id="IPR013325">
    <property type="entry name" value="RNA_pol_sigma_r2"/>
</dbReference>
<dbReference type="CDD" id="cd06171">
    <property type="entry name" value="Sigma70_r4"/>
    <property type="match status" value="1"/>
</dbReference>
<dbReference type="GO" id="GO:0006352">
    <property type="term" value="P:DNA-templated transcription initiation"/>
    <property type="evidence" value="ECO:0007669"/>
    <property type="project" value="InterPro"/>
</dbReference>
<dbReference type="InterPro" id="IPR012845">
    <property type="entry name" value="RNA_pol_sigma_FliA_WhiG"/>
</dbReference>
<dbReference type="PROSITE" id="PS00716">
    <property type="entry name" value="SIGMA70_2"/>
    <property type="match status" value="1"/>
</dbReference>
<feature type="domain" description="RNA polymerase sigma-70" evidence="5">
    <location>
        <begin position="209"/>
        <end position="235"/>
    </location>
</feature>